<sequence length="356" mass="39706">MPELADGLPLVDDLVGAARYHRIAPLAHVALRGVRPDLAEPLRVDRDTVIVRHSRMLAALREIETVLGDLPWLTFKGPVLSELAHPVSGLRSYKDLDILVDPLDLREAHERLNAVGWNVIDSNETLERPELSGEVRLASSRRILVDLHWSMVVNVSRRQRFPISTPMLLRRRRRVQAGLAPLWALDPTDALLHVCLHAALSGGTRLLHLIDADQLARDIDDWDLVAIRAKEWRSTAQTALVLGRARRLLGTPLPADLYPMLGLSSVLRPALSTVDRRWPTEMLHKDESLPRLVARAVQPTARGTLAWALHNSAVGVFNRTRRAPVPPPRIPADPSKIDQYMSAVESTVRGVDLRSP</sequence>
<reference evidence="2" key="1">
    <citation type="journal article" date="2019" name="Int. J. Syst. Evol. Microbiol.">
        <title>The Global Catalogue of Microorganisms (GCM) 10K type strain sequencing project: providing services to taxonomists for standard genome sequencing and annotation.</title>
        <authorList>
            <consortium name="The Broad Institute Genomics Platform"/>
            <consortium name="The Broad Institute Genome Sequencing Center for Infectious Disease"/>
            <person name="Wu L."/>
            <person name="Ma J."/>
        </authorList>
    </citation>
    <scope>NUCLEOTIDE SEQUENCE [LARGE SCALE GENOMIC DNA]</scope>
    <source>
        <strain evidence="2">JCM 16548</strain>
    </source>
</reference>
<dbReference type="InterPro" id="IPR039498">
    <property type="entry name" value="NTP_transf_5"/>
</dbReference>
<dbReference type="EMBL" id="BAAAYX010000010">
    <property type="protein sequence ID" value="GAA3706914.1"/>
    <property type="molecule type" value="Genomic_DNA"/>
</dbReference>
<evidence type="ECO:0000313" key="1">
    <source>
        <dbReference type="EMBL" id="GAA3706914.1"/>
    </source>
</evidence>
<protein>
    <recommendedName>
        <fullName evidence="3">Nucleotidyltransferase</fullName>
    </recommendedName>
</protein>
<proteinExistence type="predicted"/>
<gene>
    <name evidence="1" type="ORF">GCM10022204_26010</name>
</gene>
<comment type="caution">
    <text evidence="1">The sequence shown here is derived from an EMBL/GenBank/DDBJ whole genome shotgun (WGS) entry which is preliminary data.</text>
</comment>
<keyword evidence="2" id="KW-1185">Reference proteome</keyword>
<dbReference type="Pfam" id="PF14907">
    <property type="entry name" value="NTP_transf_5"/>
    <property type="match status" value="1"/>
</dbReference>
<dbReference type="Proteomes" id="UP001500051">
    <property type="component" value="Unassembled WGS sequence"/>
</dbReference>
<evidence type="ECO:0008006" key="3">
    <source>
        <dbReference type="Google" id="ProtNLM"/>
    </source>
</evidence>
<evidence type="ECO:0000313" key="2">
    <source>
        <dbReference type="Proteomes" id="UP001500051"/>
    </source>
</evidence>
<accession>A0ABP7DLK3</accession>
<name>A0ABP7DLK3_9ACTN</name>
<organism evidence="1 2">
    <name type="scientific">Microlunatus aurantiacus</name>
    <dbReference type="NCBI Taxonomy" id="446786"/>
    <lineage>
        <taxon>Bacteria</taxon>
        <taxon>Bacillati</taxon>
        <taxon>Actinomycetota</taxon>
        <taxon>Actinomycetes</taxon>
        <taxon>Propionibacteriales</taxon>
        <taxon>Propionibacteriaceae</taxon>
        <taxon>Microlunatus</taxon>
    </lineage>
</organism>